<evidence type="ECO:0000259" key="7">
    <source>
        <dbReference type="Pfam" id="PF20466"/>
    </source>
</evidence>
<comment type="caution">
    <text evidence="9">The sequence shown here is derived from an EMBL/GenBank/DDBJ whole genome shotgun (WGS) entry which is preliminary data.</text>
</comment>
<accession>A0A3C1KIU0</accession>
<protein>
    <recommendedName>
        <fullName evidence="1">site-specific DNA-methyltransferase (adenine-specific)</fullName>
        <ecNumber evidence="1">2.1.1.72</ecNumber>
    </recommendedName>
</protein>
<dbReference type="Gene3D" id="3.40.50.150">
    <property type="entry name" value="Vaccinia Virus protein VP39"/>
    <property type="match status" value="1"/>
</dbReference>
<evidence type="ECO:0000313" key="9">
    <source>
        <dbReference type="EMBL" id="HAN26607.1"/>
    </source>
</evidence>
<dbReference type="InterPro" id="IPR046819">
    <property type="entry name" value="MmeI_hel"/>
</dbReference>
<dbReference type="SUPFAM" id="SSF53335">
    <property type="entry name" value="S-adenosyl-L-methionine-dependent methyltransferases"/>
    <property type="match status" value="1"/>
</dbReference>
<dbReference type="Pfam" id="PF20464">
    <property type="entry name" value="MmeI_N"/>
    <property type="match status" value="1"/>
</dbReference>
<reference evidence="9 10" key="1">
    <citation type="journal article" date="2018" name="Nat. Biotechnol.">
        <title>A standardized bacterial taxonomy based on genome phylogeny substantially revises the tree of life.</title>
        <authorList>
            <person name="Parks D.H."/>
            <person name="Chuvochina M."/>
            <person name="Waite D.W."/>
            <person name="Rinke C."/>
            <person name="Skarshewski A."/>
            <person name="Chaumeil P.A."/>
            <person name="Hugenholtz P."/>
        </authorList>
    </citation>
    <scope>NUCLEOTIDE SEQUENCE [LARGE SCALE GENOMIC DNA]</scope>
    <source>
        <strain evidence="9">UBA9158</strain>
    </source>
</reference>
<feature type="domain" description="MmeI-like N-terminal" evidence="5">
    <location>
        <begin position="19"/>
        <end position="217"/>
    </location>
</feature>
<evidence type="ECO:0000313" key="10">
    <source>
        <dbReference type="Proteomes" id="UP000259273"/>
    </source>
</evidence>
<dbReference type="InterPro" id="IPR046817">
    <property type="entry name" value="MmeI_N"/>
</dbReference>
<dbReference type="EMBL" id="DMND01000046">
    <property type="protein sequence ID" value="HAN26607.1"/>
    <property type="molecule type" value="Genomic_DNA"/>
</dbReference>
<gene>
    <name evidence="9" type="ORF">DCP75_02565</name>
</gene>
<dbReference type="GO" id="GO:0009007">
    <property type="term" value="F:site-specific DNA-methyltransferase (adenine-specific) activity"/>
    <property type="evidence" value="ECO:0007669"/>
    <property type="project" value="UniProtKB-EC"/>
</dbReference>
<sequence length="1161" mass="130952">MDTQHDHSAPVSGDQLEPFIARWSDVGGTERANYQLFLTELCSILGLPQPDPAGDDTEQNAYVFERRVDIHKPDGTSTRGFIDLYKRGCFVLEAKQTGKVLDTDGWDKAMLKAQNQADQYVRSLATAEGRPPFIVVTDVGRSLELYAEFSRSGGTYVPFPDPGHHRIQLDDLRLTEIQDRLRRLWTKPESLDPSKHAARVTQAVSARLAELAKSLEQEGYEVERVAHFLKRCLFTMFSEDVGLLPLGSFTQLLEMQRKNPEHFADALRALWESMNNGGYSPLLNTKIRQFNGGLFRGIDPIPLNSDQIGLLWEAAKADWRYVEPAIFGTLLERALDPRERHKLGAHYTPREYVERLVMPTLIDPLREQWRTIQVAAETWLQQGSQEKALAELRDFHHQLCQTRVLDPACGSGNFLYVALEHMKRLEGEVLNLIRDLSAGQTSFETEGLTVDPHQFLGLEINPRAAAIAEIVLWIGYLQWHHRIYGKLDIPDPILRDFRNIRHQDALIEYDGRAPELDENGDPVTIWDGVAMKISPTTGELIPEETSRTTVYRYHNPRRTEWPEAEYIVGNPPFIGASTMRRSLGDGYVDAVREVFKGFVPDSADFVMYWWHTAAEKVRHGQARRFGFITTNSLRQAFNRRVLEPHLGDIKNPLSLAFAIPDHPWVDVNDGAAVRIAMTVGVAGEQQGQLRQVTNEVLSEDREAREVLLSQRVGKVFANLSVGADVASAQPLMANHAISNRGVCLFGKGFVVTRDEAKTLGLGKIGRLEQHIRHYRNGRDLTQVSRDVMVIDLFGLSADAVREQYPAVYQWVLERVKPERDNNKREVRRRNWWLFGETNPKLRHQLSGLTRYIATVETTKHRLFTFLETEILPDNMLVNIAVDNPAILGVLSSRVHVAWALAAGGRLGIGNDPRYNKTRCFETYPCPALSPKHIANIGTLAERIDAHRKQQQATNAELTLTGMYNVMEKLRAEQELNDKEKAINQQGLVSTLLEDHDKLDRAVFEAYGWSDIGEILVGCPGATTPLPDKPADQAEAEEELLIRLVKLNKERAREEANGRVRWLRPEYQALDAKQIGADLATTTAASITGSPVAAATTGKLTWPKSLREQIEVVRSQLSVTPQTTDMLATVYKRKPTKSVAQVLSALEGLGHVQLREDIWYLT</sequence>
<evidence type="ECO:0000259" key="5">
    <source>
        <dbReference type="Pfam" id="PF20464"/>
    </source>
</evidence>
<proteinExistence type="predicted"/>
<dbReference type="EC" id="2.1.1.72" evidence="1"/>
<comment type="catalytic activity">
    <reaction evidence="4">
        <text>a 2'-deoxyadenosine in DNA + S-adenosyl-L-methionine = an N(6)-methyl-2'-deoxyadenosine in DNA + S-adenosyl-L-homocysteine + H(+)</text>
        <dbReference type="Rhea" id="RHEA:15197"/>
        <dbReference type="Rhea" id="RHEA-COMP:12418"/>
        <dbReference type="Rhea" id="RHEA-COMP:12419"/>
        <dbReference type="ChEBI" id="CHEBI:15378"/>
        <dbReference type="ChEBI" id="CHEBI:57856"/>
        <dbReference type="ChEBI" id="CHEBI:59789"/>
        <dbReference type="ChEBI" id="CHEBI:90615"/>
        <dbReference type="ChEBI" id="CHEBI:90616"/>
        <dbReference type="EC" id="2.1.1.72"/>
    </reaction>
</comment>
<dbReference type="GO" id="GO:0032259">
    <property type="term" value="P:methylation"/>
    <property type="evidence" value="ECO:0007669"/>
    <property type="project" value="UniProtKB-KW"/>
</dbReference>
<dbReference type="Pfam" id="PF20473">
    <property type="entry name" value="MmeI_Mtase"/>
    <property type="match status" value="1"/>
</dbReference>
<keyword evidence="2 9" id="KW-0489">Methyltransferase</keyword>
<feature type="domain" description="MmeI-like DNA-methyltransferase" evidence="8">
    <location>
        <begin position="388"/>
        <end position="685"/>
    </location>
</feature>
<dbReference type="InterPro" id="IPR046820">
    <property type="entry name" value="MmeI_TRD"/>
</dbReference>
<evidence type="ECO:0000259" key="6">
    <source>
        <dbReference type="Pfam" id="PF20465"/>
    </source>
</evidence>
<evidence type="ECO:0000259" key="8">
    <source>
        <dbReference type="Pfam" id="PF20473"/>
    </source>
</evidence>
<dbReference type="Pfam" id="PF20466">
    <property type="entry name" value="MmeI_TRD"/>
    <property type="match status" value="1"/>
</dbReference>
<dbReference type="InterPro" id="IPR046816">
    <property type="entry name" value="MmeI_Mtase"/>
</dbReference>
<evidence type="ECO:0000256" key="2">
    <source>
        <dbReference type="ARBA" id="ARBA00022603"/>
    </source>
</evidence>
<dbReference type="InterPro" id="IPR029063">
    <property type="entry name" value="SAM-dependent_MTases_sf"/>
</dbReference>
<evidence type="ECO:0000256" key="3">
    <source>
        <dbReference type="ARBA" id="ARBA00022679"/>
    </source>
</evidence>
<evidence type="ECO:0000256" key="1">
    <source>
        <dbReference type="ARBA" id="ARBA00011900"/>
    </source>
</evidence>
<dbReference type="PANTHER" id="PTHR33841:SF1">
    <property type="entry name" value="DNA METHYLTRANSFERASE A"/>
    <property type="match status" value="1"/>
</dbReference>
<name>A0A3C1KIU0_9GAMM</name>
<dbReference type="Pfam" id="PF20465">
    <property type="entry name" value="MmeI_hel"/>
    <property type="match status" value="1"/>
</dbReference>
<dbReference type="AlphaFoldDB" id="A0A3C1KIU0"/>
<organism evidence="9 10">
    <name type="scientific">Haliea salexigens</name>
    <dbReference type="NCBI Taxonomy" id="287487"/>
    <lineage>
        <taxon>Bacteria</taxon>
        <taxon>Pseudomonadati</taxon>
        <taxon>Pseudomonadota</taxon>
        <taxon>Gammaproteobacteria</taxon>
        <taxon>Cellvibrionales</taxon>
        <taxon>Halieaceae</taxon>
        <taxon>Haliea</taxon>
    </lineage>
</organism>
<dbReference type="Proteomes" id="UP000259273">
    <property type="component" value="Unassembled WGS sequence"/>
</dbReference>
<feature type="domain" description="MmeI-like helicase spacer" evidence="6">
    <location>
        <begin position="224"/>
        <end position="295"/>
    </location>
</feature>
<evidence type="ECO:0000256" key="4">
    <source>
        <dbReference type="ARBA" id="ARBA00047942"/>
    </source>
</evidence>
<keyword evidence="3 9" id="KW-0808">Transferase</keyword>
<dbReference type="PRINTS" id="PR00507">
    <property type="entry name" value="N12N6MTFRASE"/>
</dbReference>
<feature type="domain" description="MmeI-like target recognition" evidence="7">
    <location>
        <begin position="748"/>
        <end position="928"/>
    </location>
</feature>
<dbReference type="PANTHER" id="PTHR33841">
    <property type="entry name" value="DNA METHYLTRANSFERASE YEEA-RELATED"/>
    <property type="match status" value="1"/>
</dbReference>
<dbReference type="InterPro" id="IPR050953">
    <property type="entry name" value="N4_N6_ade-DNA_methylase"/>
</dbReference>